<sequence>MMKMMNMSEIHLIVYIISILQIQKDDKIPINHYKLDNFQYILALKLALILYDTVNVSKHAAKNNAKNYIRGHLQQNTHCFCVFERVWTRKIPQKRTLKGFYFTELQQICLNKYVLHNLVLKGVAFSLIRGLPFSTPLQVKCIQNVSKNIVEFEGFTVKKTGLKHMKFVTRLQGGNFMSNPLVSELTYPLISENATPSE</sequence>
<dbReference type="EMBL" id="CAXDID020000023">
    <property type="protein sequence ID" value="CAL5988858.1"/>
    <property type="molecule type" value="Genomic_DNA"/>
</dbReference>
<evidence type="ECO:0000313" key="2">
    <source>
        <dbReference type="Proteomes" id="UP001642409"/>
    </source>
</evidence>
<evidence type="ECO:0000313" key="1">
    <source>
        <dbReference type="EMBL" id="CAL5988858.1"/>
    </source>
</evidence>
<organism evidence="1 2">
    <name type="scientific">Hexamita inflata</name>
    <dbReference type="NCBI Taxonomy" id="28002"/>
    <lineage>
        <taxon>Eukaryota</taxon>
        <taxon>Metamonada</taxon>
        <taxon>Diplomonadida</taxon>
        <taxon>Hexamitidae</taxon>
        <taxon>Hexamitinae</taxon>
        <taxon>Hexamita</taxon>
    </lineage>
</organism>
<keyword evidence="2" id="KW-1185">Reference proteome</keyword>
<protein>
    <submittedName>
        <fullName evidence="1">Hypothetical_protein</fullName>
    </submittedName>
</protein>
<gene>
    <name evidence="1" type="ORF">HINF_LOCUS10576</name>
</gene>
<proteinExistence type="predicted"/>
<reference evidence="1 2" key="1">
    <citation type="submission" date="2024-07" db="EMBL/GenBank/DDBJ databases">
        <authorList>
            <person name="Akdeniz Z."/>
        </authorList>
    </citation>
    <scope>NUCLEOTIDE SEQUENCE [LARGE SCALE GENOMIC DNA]</scope>
</reference>
<accession>A0ABP1HAM3</accession>
<comment type="caution">
    <text evidence="1">The sequence shown here is derived from an EMBL/GenBank/DDBJ whole genome shotgun (WGS) entry which is preliminary data.</text>
</comment>
<dbReference type="Proteomes" id="UP001642409">
    <property type="component" value="Unassembled WGS sequence"/>
</dbReference>
<name>A0ABP1HAM3_9EUKA</name>